<organism evidence="8 9">
    <name type="scientific">Paralvinella palmiformis</name>
    <dbReference type="NCBI Taxonomy" id="53620"/>
    <lineage>
        <taxon>Eukaryota</taxon>
        <taxon>Metazoa</taxon>
        <taxon>Spiralia</taxon>
        <taxon>Lophotrochozoa</taxon>
        <taxon>Annelida</taxon>
        <taxon>Polychaeta</taxon>
        <taxon>Sedentaria</taxon>
        <taxon>Canalipalpata</taxon>
        <taxon>Terebellida</taxon>
        <taxon>Terebelliformia</taxon>
        <taxon>Alvinellidae</taxon>
        <taxon>Paralvinella</taxon>
    </lineage>
</organism>
<evidence type="ECO:0000256" key="3">
    <source>
        <dbReference type="ARBA" id="ARBA00022741"/>
    </source>
</evidence>
<dbReference type="InterPro" id="IPR003565">
    <property type="entry name" value="Tetra_PHTase"/>
</dbReference>
<dbReference type="InterPro" id="IPR000086">
    <property type="entry name" value="NUDIX_hydrolase_dom"/>
</dbReference>
<accession>A0AAD9MR10</accession>
<dbReference type="GO" id="GO:0004081">
    <property type="term" value="F:bis(5'-nucleosyl)-tetraphosphatase (asymmetrical) activity"/>
    <property type="evidence" value="ECO:0007669"/>
    <property type="project" value="TreeGrafter"/>
</dbReference>
<comment type="similarity">
    <text evidence="1">Belongs to the Nudix hydrolase family.</text>
</comment>
<name>A0AAD9MR10_9ANNE</name>
<dbReference type="CDD" id="cd03428">
    <property type="entry name" value="NUDIX_Ap4A_Nudt2"/>
    <property type="match status" value="1"/>
</dbReference>
<protein>
    <recommendedName>
        <fullName evidence="2">Bis(5'-nucleosyl)-tetraphosphatase [asymmetrical]</fullName>
    </recommendedName>
    <alternativeName>
        <fullName evidence="5">Diadenosine 5',5'''-P1,P4-tetraphosphate asymmetrical hydrolase</fullName>
    </alternativeName>
</protein>
<dbReference type="GO" id="GO:0006167">
    <property type="term" value="P:AMP biosynthetic process"/>
    <property type="evidence" value="ECO:0007669"/>
    <property type="project" value="TreeGrafter"/>
</dbReference>
<keyword evidence="4" id="KW-0378">Hydrolase</keyword>
<dbReference type="SUPFAM" id="SSF55811">
    <property type="entry name" value="Nudix"/>
    <property type="match status" value="1"/>
</dbReference>
<dbReference type="PROSITE" id="PS51462">
    <property type="entry name" value="NUDIX"/>
    <property type="match status" value="1"/>
</dbReference>
<dbReference type="InterPro" id="IPR051325">
    <property type="entry name" value="Nudix_hydrolase_domain"/>
</dbReference>
<keyword evidence="6" id="KW-0175">Coiled coil</keyword>
<gene>
    <name evidence="8" type="ORF">LSH36_1289g00084</name>
</gene>
<evidence type="ECO:0000256" key="1">
    <source>
        <dbReference type="ARBA" id="ARBA00005582"/>
    </source>
</evidence>
<keyword evidence="3" id="KW-0547">Nucleotide-binding</keyword>
<dbReference type="EMBL" id="JAODUP010001289">
    <property type="protein sequence ID" value="KAK2140621.1"/>
    <property type="molecule type" value="Genomic_DNA"/>
</dbReference>
<dbReference type="AlphaFoldDB" id="A0AAD9MR10"/>
<feature type="coiled-coil region" evidence="6">
    <location>
        <begin position="84"/>
        <end position="114"/>
    </location>
</feature>
<dbReference type="PRINTS" id="PR01405">
    <property type="entry name" value="TETRPHPHTASE"/>
</dbReference>
<dbReference type="InterPro" id="IPR015797">
    <property type="entry name" value="NUDIX_hydrolase-like_dom_sf"/>
</dbReference>
<evidence type="ECO:0000259" key="7">
    <source>
        <dbReference type="PROSITE" id="PS51462"/>
    </source>
</evidence>
<dbReference type="Gene3D" id="3.90.79.10">
    <property type="entry name" value="Nucleoside Triphosphate Pyrophosphohydrolase"/>
    <property type="match status" value="1"/>
</dbReference>
<evidence type="ECO:0000256" key="4">
    <source>
        <dbReference type="ARBA" id="ARBA00022801"/>
    </source>
</evidence>
<dbReference type="PANTHER" id="PTHR21340:SF0">
    <property type="entry name" value="BIS(5'-NUCLEOSYL)-TETRAPHOSPHATASE [ASYMMETRICAL]"/>
    <property type="match status" value="1"/>
</dbReference>
<dbReference type="GO" id="GO:0000166">
    <property type="term" value="F:nucleotide binding"/>
    <property type="evidence" value="ECO:0007669"/>
    <property type="project" value="UniProtKB-KW"/>
</dbReference>
<feature type="domain" description="Nudix hydrolase" evidence="7">
    <location>
        <begin position="1"/>
        <end position="105"/>
    </location>
</feature>
<dbReference type="PROSITE" id="PS00893">
    <property type="entry name" value="NUDIX_BOX"/>
    <property type="match status" value="1"/>
</dbReference>
<evidence type="ECO:0000313" key="8">
    <source>
        <dbReference type="EMBL" id="KAK2140621.1"/>
    </source>
</evidence>
<proteinExistence type="inferred from homology"/>
<evidence type="ECO:0000256" key="6">
    <source>
        <dbReference type="SAM" id="Coils"/>
    </source>
</evidence>
<dbReference type="GO" id="GO:0006754">
    <property type="term" value="P:ATP biosynthetic process"/>
    <property type="evidence" value="ECO:0007669"/>
    <property type="project" value="TreeGrafter"/>
</dbReference>
<evidence type="ECO:0000256" key="5">
    <source>
        <dbReference type="ARBA" id="ARBA00032644"/>
    </source>
</evidence>
<dbReference type="Pfam" id="PF00293">
    <property type="entry name" value="NUDIX"/>
    <property type="match status" value="1"/>
</dbReference>
<dbReference type="InterPro" id="IPR020084">
    <property type="entry name" value="NUDIX_hydrolase_CS"/>
</dbReference>
<evidence type="ECO:0000313" key="9">
    <source>
        <dbReference type="Proteomes" id="UP001208570"/>
    </source>
</evidence>
<keyword evidence="9" id="KW-1185">Reference proteome</keyword>
<evidence type="ECO:0000256" key="2">
    <source>
        <dbReference type="ARBA" id="ARBA00018911"/>
    </source>
</evidence>
<dbReference type="Proteomes" id="UP001208570">
    <property type="component" value="Unassembled WGS sequence"/>
</dbReference>
<dbReference type="PANTHER" id="PTHR21340">
    <property type="entry name" value="DIADENOSINE 5,5-P1,P4-TETRAPHOSPHATE PYROPHOSPHOHYDROLASE MUTT"/>
    <property type="match status" value="1"/>
</dbReference>
<comment type="caution">
    <text evidence="8">The sequence shown here is derived from an EMBL/GenBank/DDBJ whole genome shotgun (WGS) entry which is preliminary data.</text>
</comment>
<sequence length="128" mass="14821">MGQATSKGHVDPGETEIETAYRETQEEAGLTRHHLRIIDGFKKTLNYEVSGIHKRVVYWLSELMDPNTSITLSDEHIRFEWRQLDKALELISRFENMQETLKEAEEFIKTLQQSPATVNNTNTDTDNI</sequence>
<reference evidence="8" key="1">
    <citation type="journal article" date="2023" name="Mol. Biol. Evol.">
        <title>Third-Generation Sequencing Reveals the Adaptive Role of the Epigenome in Three Deep-Sea Polychaetes.</title>
        <authorList>
            <person name="Perez M."/>
            <person name="Aroh O."/>
            <person name="Sun Y."/>
            <person name="Lan Y."/>
            <person name="Juniper S.K."/>
            <person name="Young C.R."/>
            <person name="Angers B."/>
            <person name="Qian P.Y."/>
        </authorList>
    </citation>
    <scope>NUCLEOTIDE SEQUENCE</scope>
    <source>
        <strain evidence="8">P08H-3</strain>
    </source>
</reference>